<feature type="coiled-coil region" evidence="2">
    <location>
        <begin position="66"/>
        <end position="93"/>
    </location>
</feature>
<dbReference type="GO" id="GO:0003677">
    <property type="term" value="F:DNA binding"/>
    <property type="evidence" value="ECO:0007669"/>
    <property type="project" value="InterPro"/>
</dbReference>
<dbReference type="GO" id="GO:0006313">
    <property type="term" value="P:DNA transposition"/>
    <property type="evidence" value="ECO:0007669"/>
    <property type="project" value="InterPro"/>
</dbReference>
<accession>A0A2A4X8S2</accession>
<reference evidence="4" key="1">
    <citation type="submission" date="2017-08" db="EMBL/GenBank/DDBJ databases">
        <title>A dynamic microbial community with high functional redundancy inhabits the cold, oxic subseafloor aquifer.</title>
        <authorList>
            <person name="Tully B.J."/>
            <person name="Wheat C.G."/>
            <person name="Glazer B.T."/>
            <person name="Huber J.A."/>
        </authorList>
    </citation>
    <scope>NUCLEOTIDE SEQUENCE [LARGE SCALE GENOMIC DNA]</scope>
</reference>
<sequence>MTKKRKPYKTYTKEFKLEAVRMMQESGRPANEIAMELGIRRNQLYKWAEQLESNGESAFKGRGRPKKEDQAELTTLKQENDRLREEVEILKKAAAYFARELK</sequence>
<dbReference type="EMBL" id="NVUL01000025">
    <property type="protein sequence ID" value="PCI78896.1"/>
    <property type="molecule type" value="Genomic_DNA"/>
</dbReference>
<dbReference type="PANTHER" id="PTHR33215:SF13">
    <property type="entry name" value="PROTEIN DISTAL ANTENNA"/>
    <property type="match status" value="1"/>
</dbReference>
<dbReference type="SUPFAM" id="SSF46689">
    <property type="entry name" value="Homeodomain-like"/>
    <property type="match status" value="1"/>
</dbReference>
<proteinExistence type="inferred from homology"/>
<gene>
    <name evidence="3" type="ORF">COB20_06035</name>
</gene>
<protein>
    <recommendedName>
        <fullName evidence="5">Transposase</fullName>
    </recommendedName>
</protein>
<evidence type="ECO:0000256" key="1">
    <source>
        <dbReference type="ARBA" id="ARBA00009964"/>
    </source>
</evidence>
<name>A0A2A4X8S2_9GAMM</name>
<comment type="caution">
    <text evidence="3">The sequence shown here is derived from an EMBL/GenBank/DDBJ whole genome shotgun (WGS) entry which is preliminary data.</text>
</comment>
<dbReference type="AlphaFoldDB" id="A0A2A4X8S2"/>
<evidence type="ECO:0000313" key="4">
    <source>
        <dbReference type="Proteomes" id="UP000218767"/>
    </source>
</evidence>
<evidence type="ECO:0008006" key="5">
    <source>
        <dbReference type="Google" id="ProtNLM"/>
    </source>
</evidence>
<dbReference type="Gene3D" id="1.10.10.60">
    <property type="entry name" value="Homeodomain-like"/>
    <property type="match status" value="1"/>
</dbReference>
<evidence type="ECO:0000256" key="2">
    <source>
        <dbReference type="SAM" id="Coils"/>
    </source>
</evidence>
<dbReference type="PANTHER" id="PTHR33215">
    <property type="entry name" value="PROTEIN DISTAL ANTENNA"/>
    <property type="match status" value="1"/>
</dbReference>
<organism evidence="3 4">
    <name type="scientific">SAR86 cluster bacterium</name>
    <dbReference type="NCBI Taxonomy" id="2030880"/>
    <lineage>
        <taxon>Bacteria</taxon>
        <taxon>Pseudomonadati</taxon>
        <taxon>Pseudomonadota</taxon>
        <taxon>Gammaproteobacteria</taxon>
        <taxon>SAR86 cluster</taxon>
    </lineage>
</organism>
<comment type="similarity">
    <text evidence="1">Belongs to the transposase 8 family.</text>
</comment>
<keyword evidence="2" id="KW-0175">Coiled coil</keyword>
<dbReference type="GO" id="GO:0004803">
    <property type="term" value="F:transposase activity"/>
    <property type="evidence" value="ECO:0007669"/>
    <property type="project" value="InterPro"/>
</dbReference>
<evidence type="ECO:0000313" key="3">
    <source>
        <dbReference type="EMBL" id="PCI78896.1"/>
    </source>
</evidence>
<dbReference type="Proteomes" id="UP000218767">
    <property type="component" value="Unassembled WGS sequence"/>
</dbReference>
<dbReference type="InterPro" id="IPR002514">
    <property type="entry name" value="Transposase_8"/>
</dbReference>
<dbReference type="InterPro" id="IPR009057">
    <property type="entry name" value="Homeodomain-like_sf"/>
</dbReference>
<dbReference type="InterPro" id="IPR051839">
    <property type="entry name" value="RD_transcriptional_regulator"/>
</dbReference>
<dbReference type="Pfam" id="PF01527">
    <property type="entry name" value="HTH_Tnp_1"/>
    <property type="match status" value="1"/>
</dbReference>